<organism evidence="1">
    <name type="scientific">bioreactor metagenome</name>
    <dbReference type="NCBI Taxonomy" id="1076179"/>
    <lineage>
        <taxon>unclassified sequences</taxon>
        <taxon>metagenomes</taxon>
        <taxon>ecological metagenomes</taxon>
    </lineage>
</organism>
<proteinExistence type="predicted"/>
<gene>
    <name evidence="1" type="ORF">SDC9_120031</name>
</gene>
<comment type="caution">
    <text evidence="1">The sequence shown here is derived from an EMBL/GenBank/DDBJ whole genome shotgun (WGS) entry which is preliminary data.</text>
</comment>
<name>A0A645C667_9ZZZZ</name>
<reference evidence="1" key="1">
    <citation type="submission" date="2019-08" db="EMBL/GenBank/DDBJ databases">
        <authorList>
            <person name="Kucharzyk K."/>
            <person name="Murdoch R.W."/>
            <person name="Higgins S."/>
            <person name="Loffler F."/>
        </authorList>
    </citation>
    <scope>NUCLEOTIDE SEQUENCE</scope>
</reference>
<evidence type="ECO:0000313" key="1">
    <source>
        <dbReference type="EMBL" id="MPM73055.1"/>
    </source>
</evidence>
<dbReference type="EMBL" id="VSSQ01025123">
    <property type="protein sequence ID" value="MPM73055.1"/>
    <property type="molecule type" value="Genomic_DNA"/>
</dbReference>
<protein>
    <submittedName>
        <fullName evidence="1">Uncharacterized protein</fullName>
    </submittedName>
</protein>
<accession>A0A645C667</accession>
<dbReference type="AlphaFoldDB" id="A0A645C667"/>
<sequence>MQVLLYDAVRFVVGISQVAGRLFQRKPSVQKRKRGRRFIAVLPLHLGIVQRSAVDARGRSGLEPLNRDAKLGQRRSEILRAE</sequence>